<sequence length="254" mass="28173">MHWVRRVLQPRKRDDKYRFKDMWSEDIRKHAYGELSYAVARGDMDKQDSSQVEIGYNVIYAGIYDGHGCAMAASHVCNSLVDHMISIAKSQAGRFNEKLFEDAFAATEDGFVSGSIGDLYLKYAEFATDRLGSRPAISTFAIPWIRLWDLISSEEAVDLIERNRQRSGTVPMYDDIPVVVMFIDRRLFKGGSNSSVEDVSLKPFVDPVPSTFLELVQESRKQPKDPREACNFGGGSASGFGGGSASGFGGDDPS</sequence>
<comment type="caution">
    <text evidence="1">The sequence shown here is derived from an EMBL/GenBank/DDBJ whole genome shotgun (WGS) entry which is preliminary data.</text>
</comment>
<dbReference type="EMBL" id="CM042010">
    <property type="protein sequence ID" value="KAI3782442.1"/>
    <property type="molecule type" value="Genomic_DNA"/>
</dbReference>
<organism evidence="1 2">
    <name type="scientific">Cichorium intybus</name>
    <name type="common">Chicory</name>
    <dbReference type="NCBI Taxonomy" id="13427"/>
    <lineage>
        <taxon>Eukaryota</taxon>
        <taxon>Viridiplantae</taxon>
        <taxon>Streptophyta</taxon>
        <taxon>Embryophyta</taxon>
        <taxon>Tracheophyta</taxon>
        <taxon>Spermatophyta</taxon>
        <taxon>Magnoliopsida</taxon>
        <taxon>eudicotyledons</taxon>
        <taxon>Gunneridae</taxon>
        <taxon>Pentapetalae</taxon>
        <taxon>asterids</taxon>
        <taxon>campanulids</taxon>
        <taxon>Asterales</taxon>
        <taxon>Asteraceae</taxon>
        <taxon>Cichorioideae</taxon>
        <taxon>Cichorieae</taxon>
        <taxon>Cichoriinae</taxon>
        <taxon>Cichorium</taxon>
    </lineage>
</organism>
<reference evidence="1 2" key="2">
    <citation type="journal article" date="2022" name="Mol. Ecol. Resour.">
        <title>The genomes of chicory, endive, great burdock and yacon provide insights into Asteraceae paleo-polyploidization history and plant inulin production.</title>
        <authorList>
            <person name="Fan W."/>
            <person name="Wang S."/>
            <person name="Wang H."/>
            <person name="Wang A."/>
            <person name="Jiang F."/>
            <person name="Liu H."/>
            <person name="Zhao H."/>
            <person name="Xu D."/>
            <person name="Zhang Y."/>
        </authorList>
    </citation>
    <scope>NUCLEOTIDE SEQUENCE [LARGE SCALE GENOMIC DNA]</scope>
    <source>
        <strain evidence="2">cv. Punajuju</strain>
        <tissue evidence="1">Leaves</tissue>
    </source>
</reference>
<name>A0ACB9GI69_CICIN</name>
<reference evidence="2" key="1">
    <citation type="journal article" date="2022" name="Mol. Ecol. Resour.">
        <title>The genomes of chicory, endive, great burdock and yacon provide insights into Asteraceae palaeo-polyploidization history and plant inulin production.</title>
        <authorList>
            <person name="Fan W."/>
            <person name="Wang S."/>
            <person name="Wang H."/>
            <person name="Wang A."/>
            <person name="Jiang F."/>
            <person name="Liu H."/>
            <person name="Zhao H."/>
            <person name="Xu D."/>
            <person name="Zhang Y."/>
        </authorList>
    </citation>
    <scope>NUCLEOTIDE SEQUENCE [LARGE SCALE GENOMIC DNA]</scope>
    <source>
        <strain evidence="2">cv. Punajuju</strain>
    </source>
</reference>
<protein>
    <submittedName>
        <fullName evidence="1">Uncharacterized protein</fullName>
    </submittedName>
</protein>
<dbReference type="Proteomes" id="UP001055811">
    <property type="component" value="Linkage Group LG02"/>
</dbReference>
<keyword evidence="2" id="KW-1185">Reference proteome</keyword>
<proteinExistence type="predicted"/>
<evidence type="ECO:0000313" key="1">
    <source>
        <dbReference type="EMBL" id="KAI3782442.1"/>
    </source>
</evidence>
<evidence type="ECO:0000313" key="2">
    <source>
        <dbReference type="Proteomes" id="UP001055811"/>
    </source>
</evidence>
<gene>
    <name evidence="1" type="ORF">L2E82_12489</name>
</gene>
<accession>A0ACB9GI69</accession>